<dbReference type="Gene3D" id="3.40.50.300">
    <property type="entry name" value="P-loop containing nucleotide triphosphate hydrolases"/>
    <property type="match status" value="1"/>
</dbReference>
<evidence type="ECO:0000256" key="1">
    <source>
        <dbReference type="ARBA" id="ARBA00007733"/>
    </source>
</evidence>
<protein>
    <recommendedName>
        <fullName evidence="6">Tr-type G domain-containing protein</fullName>
    </recommendedName>
</protein>
<dbReference type="InterPro" id="IPR036925">
    <property type="entry name" value="TIF_IF2_dom3_sf"/>
</dbReference>
<proteinExistence type="inferred from homology"/>
<evidence type="ECO:0000313" key="8">
    <source>
        <dbReference type="Proteomes" id="UP000177053"/>
    </source>
</evidence>
<dbReference type="SUPFAM" id="SSF50447">
    <property type="entry name" value="Translation proteins"/>
    <property type="match status" value="2"/>
</dbReference>
<dbReference type="Pfam" id="PF22042">
    <property type="entry name" value="EF-G_D2"/>
    <property type="match status" value="1"/>
</dbReference>
<dbReference type="AlphaFoldDB" id="A0A1F7XAE0"/>
<dbReference type="SUPFAM" id="SSF52540">
    <property type="entry name" value="P-loop containing nucleoside triphosphate hydrolases"/>
    <property type="match status" value="1"/>
</dbReference>
<keyword evidence="2" id="KW-0396">Initiation factor</keyword>
<dbReference type="GO" id="GO:0005737">
    <property type="term" value="C:cytoplasm"/>
    <property type="evidence" value="ECO:0007669"/>
    <property type="project" value="TreeGrafter"/>
</dbReference>
<dbReference type="FunFam" id="3.40.50.300:FF:000019">
    <property type="entry name" value="Translation initiation factor IF-2"/>
    <property type="match status" value="1"/>
</dbReference>
<dbReference type="PANTHER" id="PTHR43381:SF4">
    <property type="entry name" value="EUKARYOTIC TRANSLATION INITIATION FACTOR 5B"/>
    <property type="match status" value="1"/>
</dbReference>
<dbReference type="NCBIfam" id="TIGR00231">
    <property type="entry name" value="small_GTP"/>
    <property type="match status" value="1"/>
</dbReference>
<dbReference type="SUPFAM" id="SSF52156">
    <property type="entry name" value="Initiation factor IF2/eIF5b, domain 3"/>
    <property type="match status" value="1"/>
</dbReference>
<reference evidence="7 8" key="1">
    <citation type="journal article" date="2016" name="Nat. Commun.">
        <title>Thousands of microbial genomes shed light on interconnected biogeochemical processes in an aquifer system.</title>
        <authorList>
            <person name="Anantharaman K."/>
            <person name="Brown C.T."/>
            <person name="Hug L.A."/>
            <person name="Sharon I."/>
            <person name="Castelle C.J."/>
            <person name="Probst A.J."/>
            <person name="Thomas B.C."/>
            <person name="Singh A."/>
            <person name="Wilkins M.J."/>
            <person name="Karaoz U."/>
            <person name="Brodie E.L."/>
            <person name="Williams K.H."/>
            <person name="Hubbard S.S."/>
            <person name="Banfield J.F."/>
        </authorList>
    </citation>
    <scope>NUCLEOTIDE SEQUENCE [LARGE SCALE GENOMIC DNA]</scope>
</reference>
<dbReference type="Pfam" id="PF11987">
    <property type="entry name" value="IF-2"/>
    <property type="match status" value="1"/>
</dbReference>
<dbReference type="GO" id="GO:0003743">
    <property type="term" value="F:translation initiation factor activity"/>
    <property type="evidence" value="ECO:0007669"/>
    <property type="project" value="UniProtKB-KW"/>
</dbReference>
<evidence type="ECO:0000313" key="7">
    <source>
        <dbReference type="EMBL" id="OGM11739.1"/>
    </source>
</evidence>
<dbReference type="InterPro" id="IPR053905">
    <property type="entry name" value="EF-G-like_DII"/>
</dbReference>
<dbReference type="InterPro" id="IPR023115">
    <property type="entry name" value="TIF_IF2_dom3"/>
</dbReference>
<evidence type="ECO:0000256" key="4">
    <source>
        <dbReference type="ARBA" id="ARBA00022917"/>
    </source>
</evidence>
<dbReference type="PANTHER" id="PTHR43381">
    <property type="entry name" value="TRANSLATION INITIATION FACTOR IF-2-RELATED"/>
    <property type="match status" value="1"/>
</dbReference>
<dbReference type="InterPro" id="IPR005225">
    <property type="entry name" value="Small_GTP-bd"/>
</dbReference>
<keyword evidence="4" id="KW-0648">Protein biosynthesis</keyword>
<dbReference type="PROSITE" id="PS51722">
    <property type="entry name" value="G_TR_2"/>
    <property type="match status" value="1"/>
</dbReference>
<name>A0A1F7XAE0_9BACT</name>
<keyword evidence="5" id="KW-0342">GTP-binding</keyword>
<dbReference type="InterPro" id="IPR015760">
    <property type="entry name" value="TIF_IF2"/>
</dbReference>
<dbReference type="Gene3D" id="3.40.50.10050">
    <property type="entry name" value="Translation initiation factor IF- 2, domain 3"/>
    <property type="match status" value="1"/>
</dbReference>
<feature type="domain" description="Tr-type G" evidence="6">
    <location>
        <begin position="13"/>
        <end position="181"/>
    </location>
</feature>
<dbReference type="InterPro" id="IPR027417">
    <property type="entry name" value="P-loop_NTPase"/>
</dbReference>
<sequence length="472" mass="51511">MKTQKKEKPYLQSRPPIVVVLGHVDHGKTTLLDKIRKTTVAQKEAGGITQSIGASQVVTSENKKITFIDTPGHAAFSKMRSRGAKVADIAILVVAAHGGIKPQTLEALRYIQEADIPYIVAATKIDLPSASIETVREQLKKEGVKFENEGGDVVLVPVSGLTGEGVENLLEIISLVSEVNEIKGDENAALEAIVIETQKDRRGPLVSVIVRNGSLKVSDQVVSDNLDAKIKGLFDNKGKPISKVVPGQPAQILGFSQLPKVGSSIVIKTDEYKGNIQKQTILPKTVKEGQIPIVIKTDSNGSLEAILENLPKEIVVISSGVGDVNEGDIFFAKSAKNAMIITFRSKVSQIVKKLAVTEGIKIQSFEIIYELLDRLNELIEDEKEEILGEAEIITSFPFENKRVAGCKIISGKISKKDNIQIIRGEKELGKVRIVSMKKQKQNIDLAKIGEEFGVIFEPQLDFKAKDMLISIR</sequence>
<dbReference type="Pfam" id="PF00009">
    <property type="entry name" value="GTP_EFTU"/>
    <property type="match status" value="1"/>
</dbReference>
<comment type="caution">
    <text evidence="7">The sequence shown here is derived from an EMBL/GenBank/DDBJ whole genome shotgun (WGS) entry which is preliminary data.</text>
</comment>
<evidence type="ECO:0000256" key="3">
    <source>
        <dbReference type="ARBA" id="ARBA00022741"/>
    </source>
</evidence>
<dbReference type="GO" id="GO:0005525">
    <property type="term" value="F:GTP binding"/>
    <property type="evidence" value="ECO:0007669"/>
    <property type="project" value="UniProtKB-KW"/>
</dbReference>
<comment type="similarity">
    <text evidence="1">Belongs to the TRAFAC class translation factor GTPase superfamily. Classic translation factor GTPase family. IF-2 subfamily.</text>
</comment>
<dbReference type="InterPro" id="IPR000795">
    <property type="entry name" value="T_Tr_GTP-bd_dom"/>
</dbReference>
<dbReference type="Gene3D" id="2.40.30.10">
    <property type="entry name" value="Translation factors"/>
    <property type="match status" value="2"/>
</dbReference>
<dbReference type="EMBL" id="MGFS01000012">
    <property type="protein sequence ID" value="OGM11739.1"/>
    <property type="molecule type" value="Genomic_DNA"/>
</dbReference>
<dbReference type="FunFam" id="3.40.50.10050:FF:000001">
    <property type="entry name" value="Translation initiation factor IF-2"/>
    <property type="match status" value="1"/>
</dbReference>
<dbReference type="GO" id="GO:0003924">
    <property type="term" value="F:GTPase activity"/>
    <property type="evidence" value="ECO:0007669"/>
    <property type="project" value="InterPro"/>
</dbReference>
<organism evidence="7 8">
    <name type="scientific">Candidatus Woesebacteria bacterium RBG_16_34_12</name>
    <dbReference type="NCBI Taxonomy" id="1802480"/>
    <lineage>
        <taxon>Bacteria</taxon>
        <taxon>Candidatus Woeseibacteriota</taxon>
    </lineage>
</organism>
<dbReference type="InterPro" id="IPR009000">
    <property type="entry name" value="Transl_B-barrel_sf"/>
</dbReference>
<evidence type="ECO:0000256" key="2">
    <source>
        <dbReference type="ARBA" id="ARBA00022540"/>
    </source>
</evidence>
<keyword evidence="3" id="KW-0547">Nucleotide-binding</keyword>
<accession>A0A1F7XAE0</accession>
<evidence type="ECO:0000259" key="6">
    <source>
        <dbReference type="PROSITE" id="PS51722"/>
    </source>
</evidence>
<gene>
    <name evidence="7" type="ORF">A2Z22_05040</name>
</gene>
<evidence type="ECO:0000256" key="5">
    <source>
        <dbReference type="ARBA" id="ARBA00023134"/>
    </source>
</evidence>
<dbReference type="CDD" id="cd01887">
    <property type="entry name" value="IF2_eIF5B"/>
    <property type="match status" value="1"/>
</dbReference>
<dbReference type="Proteomes" id="UP000177053">
    <property type="component" value="Unassembled WGS sequence"/>
</dbReference>